<dbReference type="GO" id="GO:0008080">
    <property type="term" value="F:N-acetyltransferase activity"/>
    <property type="evidence" value="ECO:0007669"/>
    <property type="project" value="TreeGrafter"/>
</dbReference>
<protein>
    <recommendedName>
        <fullName evidence="3">N-acetyltransferase domain-containing protein</fullName>
    </recommendedName>
</protein>
<dbReference type="Proteomes" id="UP000092461">
    <property type="component" value="Unassembled WGS sequence"/>
</dbReference>
<dbReference type="Gene3D" id="3.40.630.30">
    <property type="match status" value="1"/>
</dbReference>
<reference evidence="1" key="1">
    <citation type="submission" date="2020-05" db="UniProtKB">
        <authorList>
            <consortium name="EnsemblMetazoa"/>
        </authorList>
    </citation>
    <scope>IDENTIFICATION</scope>
    <source>
        <strain evidence="1">Jacobina</strain>
    </source>
</reference>
<dbReference type="EnsemblMetazoa" id="LLOJ001222-RA">
    <property type="protein sequence ID" value="LLOJ001222-PA"/>
    <property type="gene ID" value="LLOJ001222"/>
</dbReference>
<sequence>MSNDWTRPSNVEFPKVWTTFQAKHPTTQEIWKFEVKDLPVERFDEAEDIMIEHFLNEEQMCKSKGVSNDPVSLVLARVYYRKMLEKKITLICTREGSDEIAGINVLEPATKDDEKIVLPEGTDASVLDLQVVTEFVTKQAAIYEKYSVDKYISAWGLYVFPKFRGMGIGGEILKARIPLGKALGFSATGTLFTSSTSQAIAKKVGFVDDYVVTYEDLGKKEPYIEFPNVTSPLLKVMSLRID</sequence>
<dbReference type="SUPFAM" id="SSF55729">
    <property type="entry name" value="Acyl-CoA N-acyltransferases (Nat)"/>
    <property type="match status" value="1"/>
</dbReference>
<dbReference type="CDD" id="cd04301">
    <property type="entry name" value="NAT_SF"/>
    <property type="match status" value="1"/>
</dbReference>
<dbReference type="VEuPathDB" id="VectorBase:LLOJ001222"/>
<organism evidence="1 2">
    <name type="scientific">Lutzomyia longipalpis</name>
    <name type="common">Sand fly</name>
    <dbReference type="NCBI Taxonomy" id="7200"/>
    <lineage>
        <taxon>Eukaryota</taxon>
        <taxon>Metazoa</taxon>
        <taxon>Ecdysozoa</taxon>
        <taxon>Arthropoda</taxon>
        <taxon>Hexapoda</taxon>
        <taxon>Insecta</taxon>
        <taxon>Pterygota</taxon>
        <taxon>Neoptera</taxon>
        <taxon>Endopterygota</taxon>
        <taxon>Diptera</taxon>
        <taxon>Nematocera</taxon>
        <taxon>Psychodoidea</taxon>
        <taxon>Psychodidae</taxon>
        <taxon>Lutzomyia</taxon>
        <taxon>Lutzomyia</taxon>
    </lineage>
</organism>
<evidence type="ECO:0008006" key="3">
    <source>
        <dbReference type="Google" id="ProtNLM"/>
    </source>
</evidence>
<dbReference type="VEuPathDB" id="VectorBase:LLONM1_006782"/>
<accession>A0A1B0ESN1</accession>
<evidence type="ECO:0000313" key="1">
    <source>
        <dbReference type="EnsemblMetazoa" id="LLOJ001222-PA"/>
    </source>
</evidence>
<evidence type="ECO:0000313" key="2">
    <source>
        <dbReference type="Proteomes" id="UP000092461"/>
    </source>
</evidence>
<dbReference type="InterPro" id="IPR016181">
    <property type="entry name" value="Acyl_CoA_acyltransferase"/>
</dbReference>
<proteinExistence type="predicted"/>
<dbReference type="EMBL" id="AJWK01004477">
    <property type="status" value="NOT_ANNOTATED_CDS"/>
    <property type="molecule type" value="Genomic_DNA"/>
</dbReference>
<name>A0A1B0ESN1_LUTLO</name>
<dbReference type="PANTHER" id="PTHR20905">
    <property type="entry name" value="N-ACETYLTRANSFERASE-RELATED"/>
    <property type="match status" value="1"/>
</dbReference>
<keyword evidence="2" id="KW-1185">Reference proteome</keyword>
<dbReference type="PANTHER" id="PTHR20905:SF32">
    <property type="entry name" value="ARYLALKYLAMINE N-ACETYLTRANSFERASE-LIKE 7, ISOFORM A"/>
    <property type="match status" value="1"/>
</dbReference>
<dbReference type="AlphaFoldDB" id="A0A1B0ESN1"/>